<evidence type="ECO:0000313" key="1">
    <source>
        <dbReference type="EMBL" id="WDI05101.1"/>
    </source>
</evidence>
<dbReference type="Proteomes" id="UP001221519">
    <property type="component" value="Plasmid unnamed1"/>
</dbReference>
<accession>A0ABY7XH18</accession>
<protein>
    <submittedName>
        <fullName evidence="1">Uncharacterized protein</fullName>
    </submittedName>
</protein>
<keyword evidence="1" id="KW-0614">Plasmid</keyword>
<organism evidence="1 2">
    <name type="scientific">Paenibacillus urinalis</name>
    <dbReference type="NCBI Taxonomy" id="521520"/>
    <lineage>
        <taxon>Bacteria</taxon>
        <taxon>Bacillati</taxon>
        <taxon>Bacillota</taxon>
        <taxon>Bacilli</taxon>
        <taxon>Bacillales</taxon>
        <taxon>Paenibacillaceae</taxon>
        <taxon>Paenibacillus</taxon>
    </lineage>
</organism>
<proteinExistence type="predicted"/>
<dbReference type="EMBL" id="CP118109">
    <property type="protein sequence ID" value="WDI05101.1"/>
    <property type="molecule type" value="Genomic_DNA"/>
</dbReference>
<keyword evidence="2" id="KW-1185">Reference proteome</keyword>
<sequence>MRERIALVAEEVKQEADLRSQIESGEMNPQVYATLSEAEQAMVTKVLFEMSSEKIQPNQGTAALEFILFSFMRIANKQLIGMSLTAEDMEVKTELDRILGMHQITDGTTAKADWLINYLEYAHDKSAKFLQNRQEHINRKKNTIGSTEE</sequence>
<evidence type="ECO:0000313" key="2">
    <source>
        <dbReference type="Proteomes" id="UP001221519"/>
    </source>
</evidence>
<name>A0ABY7XH18_9BACL</name>
<reference evidence="1 2" key="1">
    <citation type="submission" date="2023-02" db="EMBL/GenBank/DDBJ databases">
        <title>Pathogen: clinical or host-associated sample.</title>
        <authorList>
            <person name="Hergert J."/>
            <person name="Casey R."/>
            <person name="Wagner J."/>
            <person name="Young E.L."/>
            <person name="Oakeson K.F."/>
        </authorList>
    </citation>
    <scope>NUCLEOTIDE SEQUENCE [LARGE SCALE GENOMIC DNA]</scope>
    <source>
        <strain evidence="1 2">2022CK-00829</strain>
        <plasmid evidence="1 2">unnamed1</plasmid>
    </source>
</reference>
<dbReference type="RefSeq" id="WP_274338695.1">
    <property type="nucleotide sequence ID" value="NZ_CP118109.1"/>
</dbReference>
<gene>
    <name evidence="1" type="ORF">PUW25_26385</name>
</gene>
<geneLocation type="plasmid" evidence="1 2">
    <name>unnamed1</name>
</geneLocation>